<evidence type="ECO:0000256" key="1">
    <source>
        <dbReference type="ARBA" id="ARBA00022741"/>
    </source>
</evidence>
<evidence type="ECO:0000256" key="2">
    <source>
        <dbReference type="ARBA" id="ARBA00022759"/>
    </source>
</evidence>
<dbReference type="GO" id="GO:0005524">
    <property type="term" value="F:ATP binding"/>
    <property type="evidence" value="ECO:0007669"/>
    <property type="project" value="UniProtKB-KW"/>
</dbReference>
<evidence type="ECO:0000313" key="8">
    <source>
        <dbReference type="EMBL" id="EOL45544.1"/>
    </source>
</evidence>
<proteinExistence type="predicted"/>
<keyword evidence="5" id="KW-0175">Coiled coil</keyword>
<evidence type="ECO:0000259" key="7">
    <source>
        <dbReference type="PROSITE" id="PS00486"/>
    </source>
</evidence>
<dbReference type="SUPFAM" id="SSF48334">
    <property type="entry name" value="DNA repair protein MutS, domain III"/>
    <property type="match status" value="1"/>
</dbReference>
<organism evidence="8 9">
    <name type="scientific">Enterococcus phoeniculicola ATCC BAA-412</name>
    <dbReference type="NCBI Taxonomy" id="1158610"/>
    <lineage>
        <taxon>Bacteria</taxon>
        <taxon>Bacillati</taxon>
        <taxon>Bacillota</taxon>
        <taxon>Bacilli</taxon>
        <taxon>Lactobacillales</taxon>
        <taxon>Enterococcaceae</taxon>
        <taxon>Enterococcus</taxon>
    </lineage>
</organism>
<accession>R3TVD3</accession>
<keyword evidence="3" id="KW-0067">ATP-binding</keyword>
<dbReference type="GO" id="GO:0030983">
    <property type="term" value="F:mismatched DNA binding"/>
    <property type="evidence" value="ECO:0007669"/>
    <property type="project" value="InterPro"/>
</dbReference>
<reference evidence="8 9" key="1">
    <citation type="submission" date="2013-02" db="EMBL/GenBank/DDBJ databases">
        <title>The Genome Sequence of Enterococcus phoeniculicola BAA-412.</title>
        <authorList>
            <consortium name="The Broad Institute Genome Sequencing Platform"/>
            <consortium name="The Broad Institute Genome Sequencing Center for Infectious Disease"/>
            <person name="Earl A.M."/>
            <person name="Gilmore M.S."/>
            <person name="Lebreton F."/>
            <person name="Walker B."/>
            <person name="Young S.K."/>
            <person name="Zeng Q."/>
            <person name="Gargeya S."/>
            <person name="Fitzgerald M."/>
            <person name="Haas B."/>
            <person name="Abouelleil A."/>
            <person name="Alvarado L."/>
            <person name="Arachchi H.M."/>
            <person name="Berlin A.M."/>
            <person name="Chapman S.B."/>
            <person name="Dewar J."/>
            <person name="Goldberg J."/>
            <person name="Griggs A."/>
            <person name="Gujja S."/>
            <person name="Hansen M."/>
            <person name="Howarth C."/>
            <person name="Imamovic A."/>
            <person name="Larimer J."/>
            <person name="McCowan C."/>
            <person name="Murphy C."/>
            <person name="Neiman D."/>
            <person name="Pearson M."/>
            <person name="Priest M."/>
            <person name="Roberts A."/>
            <person name="Saif S."/>
            <person name="Shea T."/>
            <person name="Sisk P."/>
            <person name="Sykes S."/>
            <person name="Wortman J."/>
            <person name="Nusbaum C."/>
            <person name="Birren B."/>
        </authorList>
    </citation>
    <scope>NUCLEOTIDE SEQUENCE [LARGE SCALE GENOMIC DNA]</scope>
    <source>
        <strain evidence="8 9">ATCC BAA-412</strain>
    </source>
</reference>
<dbReference type="AlphaFoldDB" id="R3TVD3"/>
<protein>
    <submittedName>
        <fullName evidence="8">DNA mismatch repair protein MutS2</fullName>
    </submittedName>
</protein>
<dbReference type="PANTHER" id="PTHR48466">
    <property type="entry name" value="OS10G0509000 PROTEIN-RELATED"/>
    <property type="match status" value="1"/>
</dbReference>
<dbReference type="GO" id="GO:0016887">
    <property type="term" value="F:ATP hydrolysis activity"/>
    <property type="evidence" value="ECO:0007669"/>
    <property type="project" value="InterPro"/>
</dbReference>
<evidence type="ECO:0000256" key="3">
    <source>
        <dbReference type="ARBA" id="ARBA00022840"/>
    </source>
</evidence>
<dbReference type="PANTHER" id="PTHR48466:SF2">
    <property type="entry name" value="OS10G0509000 PROTEIN"/>
    <property type="match status" value="1"/>
</dbReference>
<dbReference type="RefSeq" id="WP_010768097.1">
    <property type="nucleotide sequence ID" value="NZ_ASWE01000003.1"/>
</dbReference>
<keyword evidence="2" id="KW-0540">Nuclease</keyword>
<keyword evidence="1" id="KW-0547">Nucleotide-binding</keyword>
<dbReference type="PIRSF" id="PIRSF005814">
    <property type="entry name" value="MutS_YshD"/>
    <property type="match status" value="1"/>
</dbReference>
<feature type="coiled-coil region" evidence="5">
    <location>
        <begin position="144"/>
        <end position="171"/>
    </location>
</feature>
<feature type="compositionally biased region" description="Basic and acidic residues" evidence="6">
    <location>
        <begin position="625"/>
        <end position="639"/>
    </location>
</feature>
<feature type="domain" description="DNA mismatch repair proteins mutS family" evidence="7">
    <location>
        <begin position="406"/>
        <end position="422"/>
    </location>
</feature>
<sequence>MINEQTIKNLQFDQMIREVQIRAIGEYSKQRIEQMDLQTSVSAVESRQQETREARLIIDSGQHVPFMGLTQIHRLMKEVEKGLLLTPGELIEVADFLRSNRMIQTFFEKNQYQTPLLYIYSKNLSSFLAIEESIYQKIQGQRILDDASKSLRRIRKQLNESERAIEEKLLKFLRHPNNKTMIQETMIVKKGEHYTIPIKASYKNKISGSIIEQSGKGQTAFIEPAAVAKLNEQIALLKAEEVAEEYQILAELNGLLSEHELLITNGIEAVTTFDIIFARAKYSRELDGITPKVNKEERISIKQGRHPLLPPNAVPLDFQIGADYRGLVITGANAGGKTLVLKTVGLLTLMTMFGLQIPAEEGTEIAILDHLFVDIGDQQNLENALSTFSGHMKNVAAILKQVTRHTLVLLDEIGSGTEPNEGAGLAVAIMESMYQKGALVVATTHYGEIKRFAEEHEDFVPAAMAFDRETLTPKYLLQVGKVGDSQALWIAKKMEMSDALIQQAASYIAHKKYPTERKLFSANKQKKTLSAQRLEYEERYHKGDRIVLTETKEVGLIYEDHGELTVEVFVADQMRTVQRRRIRLKAKAQELYPAEYDLESLFVDFQTRKRKKDIDRGSKKAQKQLAKEAKERMQRNQIE</sequence>
<dbReference type="EMBL" id="AJAT01000012">
    <property type="protein sequence ID" value="EOL45544.1"/>
    <property type="molecule type" value="Genomic_DNA"/>
</dbReference>
<dbReference type="eggNOG" id="COG1193">
    <property type="taxonomic scope" value="Bacteria"/>
</dbReference>
<feature type="region of interest" description="Disordered" evidence="6">
    <location>
        <begin position="610"/>
        <end position="639"/>
    </location>
</feature>
<keyword evidence="2" id="KW-0255">Endonuclease</keyword>
<keyword evidence="2" id="KW-0378">Hydrolase</keyword>
<gene>
    <name evidence="8" type="ORF">UC3_01434</name>
</gene>
<evidence type="ECO:0000256" key="6">
    <source>
        <dbReference type="SAM" id="MobiDB-lite"/>
    </source>
</evidence>
<dbReference type="PROSITE" id="PS00486">
    <property type="entry name" value="DNA_MISMATCH_REPAIR_2"/>
    <property type="match status" value="1"/>
</dbReference>
<dbReference type="Proteomes" id="UP000013785">
    <property type="component" value="Unassembled WGS sequence"/>
</dbReference>
<keyword evidence="9" id="KW-1185">Reference proteome</keyword>
<dbReference type="InterPro" id="IPR045076">
    <property type="entry name" value="MutS"/>
</dbReference>
<dbReference type="GO" id="GO:0006298">
    <property type="term" value="P:mismatch repair"/>
    <property type="evidence" value="ECO:0007669"/>
    <property type="project" value="InterPro"/>
</dbReference>
<dbReference type="InterPro" id="IPR007696">
    <property type="entry name" value="DNA_mismatch_repair_MutS_core"/>
</dbReference>
<dbReference type="STRING" id="154621.RV11_GL000016"/>
<dbReference type="SMART" id="SM00534">
    <property type="entry name" value="MUTSac"/>
    <property type="match status" value="1"/>
</dbReference>
<dbReference type="PATRIC" id="fig|1158610.3.peg.1417"/>
<evidence type="ECO:0000256" key="5">
    <source>
        <dbReference type="SAM" id="Coils"/>
    </source>
</evidence>
<dbReference type="GO" id="GO:0045910">
    <property type="term" value="P:negative regulation of DNA recombination"/>
    <property type="evidence" value="ECO:0007669"/>
    <property type="project" value="InterPro"/>
</dbReference>
<dbReference type="SMART" id="SM00533">
    <property type="entry name" value="MUTSd"/>
    <property type="match status" value="1"/>
</dbReference>
<dbReference type="InterPro" id="IPR000432">
    <property type="entry name" value="DNA_mismatch_repair_MutS_C"/>
</dbReference>
<dbReference type="NCBIfam" id="TIGR01069">
    <property type="entry name" value="mutS2"/>
    <property type="match status" value="1"/>
</dbReference>
<keyword evidence="4" id="KW-0238">DNA-binding</keyword>
<name>R3TVD3_9ENTE</name>
<dbReference type="Pfam" id="PF00488">
    <property type="entry name" value="MutS_V"/>
    <property type="match status" value="1"/>
</dbReference>
<dbReference type="InterPro" id="IPR027417">
    <property type="entry name" value="P-loop_NTPase"/>
</dbReference>
<dbReference type="InterPro" id="IPR036187">
    <property type="entry name" value="DNA_mismatch_repair_MutS_sf"/>
</dbReference>
<comment type="caution">
    <text evidence="8">The sequence shown here is derived from an EMBL/GenBank/DDBJ whole genome shotgun (WGS) entry which is preliminary data.</text>
</comment>
<evidence type="ECO:0000313" key="9">
    <source>
        <dbReference type="Proteomes" id="UP000013785"/>
    </source>
</evidence>
<dbReference type="HOGENOM" id="CLU_011252_3_1_9"/>
<dbReference type="GO" id="GO:0140664">
    <property type="term" value="F:ATP-dependent DNA damage sensor activity"/>
    <property type="evidence" value="ECO:0007669"/>
    <property type="project" value="InterPro"/>
</dbReference>
<dbReference type="SUPFAM" id="SSF52540">
    <property type="entry name" value="P-loop containing nucleoside triphosphate hydrolases"/>
    <property type="match status" value="1"/>
</dbReference>
<dbReference type="InterPro" id="IPR005747">
    <property type="entry name" value="MutS2"/>
</dbReference>
<evidence type="ECO:0000256" key="4">
    <source>
        <dbReference type="ARBA" id="ARBA00023125"/>
    </source>
</evidence>
<dbReference type="GO" id="GO:0004519">
    <property type="term" value="F:endonuclease activity"/>
    <property type="evidence" value="ECO:0007669"/>
    <property type="project" value="UniProtKB-KW"/>
</dbReference>
<dbReference type="Gene3D" id="3.40.50.300">
    <property type="entry name" value="P-loop containing nucleotide triphosphate hydrolases"/>
    <property type="match status" value="1"/>
</dbReference>